<dbReference type="Proteomes" id="UP001064027">
    <property type="component" value="Chromosome"/>
</dbReference>
<protein>
    <submittedName>
        <fullName evidence="1">Transposase</fullName>
    </submittedName>
</protein>
<accession>A0ACD4C3W8</accession>
<evidence type="ECO:0000313" key="1">
    <source>
        <dbReference type="EMBL" id="UXH43310.1"/>
    </source>
</evidence>
<keyword evidence="2" id="KW-1185">Reference proteome</keyword>
<gene>
    <name evidence="1" type="ORF">N5C46_16655</name>
</gene>
<sequence>MPRHARRKSKTGVYHVIVRGANKQEIFHDDFDRIKYLDLLQKYKSESGFRMYAWCLMGNHVHLLMKEGSEDISLVMKRVGVSYAFYYNFKYNTTGHLFQDRFKSENVENRMYFLTVARYIHQNPIKAGMASRPHEWKWSSCPGYYGKTVYPPTLLDPHYLFSMFSPHPSIAQTEFKEFNERNNDDQCLEASSLRRLTDDEARVEIMKCLGSYEIPQVKSLSREERNTILRNVKGIQGLSQRQAARILGVSPSLVFKV</sequence>
<name>A0ACD4C3W8_9BACI</name>
<organism evidence="1 2">
    <name type="scientific">Rossellomorea vietnamensis</name>
    <dbReference type="NCBI Taxonomy" id="218284"/>
    <lineage>
        <taxon>Bacteria</taxon>
        <taxon>Bacillati</taxon>
        <taxon>Bacillota</taxon>
        <taxon>Bacilli</taxon>
        <taxon>Bacillales</taxon>
        <taxon>Bacillaceae</taxon>
        <taxon>Rossellomorea</taxon>
    </lineage>
</organism>
<evidence type="ECO:0000313" key="2">
    <source>
        <dbReference type="Proteomes" id="UP001064027"/>
    </source>
</evidence>
<proteinExistence type="predicted"/>
<dbReference type="EMBL" id="CP104558">
    <property type="protein sequence ID" value="UXH43310.1"/>
    <property type="molecule type" value="Genomic_DNA"/>
</dbReference>
<reference evidence="1" key="1">
    <citation type="submission" date="2022-09" db="EMBL/GenBank/DDBJ databases">
        <title>Complete genome sequence of Rossellomorea vietnamensis strain RL-WG62, a newly isolated PGPR with the potential for plant salinity stress alleviation.</title>
        <authorList>
            <person name="Ren L."/>
            <person name="Wang G."/>
            <person name="Hu H."/>
        </authorList>
    </citation>
    <scope>NUCLEOTIDE SEQUENCE</scope>
    <source>
        <strain evidence="1">RL-WG62</strain>
    </source>
</reference>